<dbReference type="KEGG" id="mis:MICPUN_59406"/>
<dbReference type="EMBL" id="CP001327">
    <property type="protein sequence ID" value="ACO64168.1"/>
    <property type="molecule type" value="Genomic_DNA"/>
</dbReference>
<dbReference type="eggNOG" id="KOG0471">
    <property type="taxonomic scope" value="Eukaryota"/>
</dbReference>
<dbReference type="Pfam" id="PF00128">
    <property type="entry name" value="Alpha-amylase"/>
    <property type="match status" value="1"/>
</dbReference>
<dbReference type="GeneID" id="8244558"/>
<dbReference type="SUPFAM" id="SSF51011">
    <property type="entry name" value="Glycosyl hydrolase domain"/>
    <property type="match status" value="1"/>
</dbReference>
<evidence type="ECO:0000313" key="8">
    <source>
        <dbReference type="Proteomes" id="UP000002009"/>
    </source>
</evidence>
<dbReference type="SMART" id="SM00642">
    <property type="entry name" value="Aamy"/>
    <property type="match status" value="1"/>
</dbReference>
<dbReference type="RefSeq" id="XP_002502910.1">
    <property type="nucleotide sequence ID" value="XM_002502864.1"/>
</dbReference>
<dbReference type="Gene3D" id="3.20.20.80">
    <property type="entry name" value="Glycosidases"/>
    <property type="match status" value="1"/>
</dbReference>
<dbReference type="GO" id="GO:0005975">
    <property type="term" value="P:carbohydrate metabolic process"/>
    <property type="evidence" value="ECO:0007669"/>
    <property type="project" value="InterPro"/>
</dbReference>
<evidence type="ECO:0000256" key="3">
    <source>
        <dbReference type="ARBA" id="ARBA00023295"/>
    </source>
</evidence>
<accession>C1E8K5</accession>
<evidence type="ECO:0000256" key="1">
    <source>
        <dbReference type="ARBA" id="ARBA00022801"/>
    </source>
</evidence>
<dbReference type="GO" id="GO:0016798">
    <property type="term" value="F:hydrolase activity, acting on glycosyl bonds"/>
    <property type="evidence" value="ECO:0007669"/>
    <property type="project" value="UniProtKB-KW"/>
</dbReference>
<feature type="region of interest" description="Disordered" evidence="4">
    <location>
        <begin position="1"/>
        <end position="36"/>
    </location>
</feature>
<feature type="domain" description="CBM20" evidence="6">
    <location>
        <begin position="44"/>
        <end position="122"/>
    </location>
</feature>
<protein>
    <submittedName>
        <fullName evidence="7">Glycoside hydrolase family 13 protein</fullName>
    </submittedName>
</protein>
<dbReference type="InterPro" id="IPR006047">
    <property type="entry name" value="GH13_cat_dom"/>
</dbReference>
<dbReference type="InterPro" id="IPR013783">
    <property type="entry name" value="Ig-like_fold"/>
</dbReference>
<dbReference type="SUPFAM" id="SSF51445">
    <property type="entry name" value="(Trans)glycosidases"/>
    <property type="match status" value="1"/>
</dbReference>
<organism evidence="7 8">
    <name type="scientific">Micromonas commoda (strain RCC299 / NOUM17 / CCMP2709)</name>
    <name type="common">Picoplanktonic green alga</name>
    <dbReference type="NCBI Taxonomy" id="296587"/>
    <lineage>
        <taxon>Eukaryota</taxon>
        <taxon>Viridiplantae</taxon>
        <taxon>Chlorophyta</taxon>
        <taxon>Mamiellophyceae</taxon>
        <taxon>Mamiellales</taxon>
        <taxon>Mamiellaceae</taxon>
        <taxon>Micromonas</taxon>
    </lineage>
</organism>
<evidence type="ECO:0000256" key="4">
    <source>
        <dbReference type="SAM" id="MobiDB-lite"/>
    </source>
</evidence>
<feature type="domain" description="Glycosyl hydrolase family 13 catalytic" evidence="5">
    <location>
        <begin position="295"/>
        <end position="615"/>
    </location>
</feature>
<dbReference type="Gene3D" id="2.60.40.1180">
    <property type="entry name" value="Golgi alpha-mannosidase II"/>
    <property type="match status" value="1"/>
</dbReference>
<keyword evidence="1 7" id="KW-0378">Hydrolase</keyword>
<dbReference type="Gene3D" id="3.90.400.10">
    <property type="entry name" value="Oligo-1,6-glucosidase, Domain 2"/>
    <property type="match status" value="1"/>
</dbReference>
<dbReference type="Proteomes" id="UP000002009">
    <property type="component" value="Chromosome 6"/>
</dbReference>
<keyword evidence="2" id="KW-0106">Calcium</keyword>
<evidence type="ECO:0000259" key="5">
    <source>
        <dbReference type="SMART" id="SM00642"/>
    </source>
</evidence>
<dbReference type="Gene3D" id="2.60.40.10">
    <property type="entry name" value="Immunoglobulins"/>
    <property type="match status" value="1"/>
</dbReference>
<dbReference type="InterPro" id="IPR017853">
    <property type="entry name" value="GH"/>
</dbReference>
<dbReference type="OrthoDB" id="529758at2759"/>
<dbReference type="SUPFAM" id="SSF49452">
    <property type="entry name" value="Starch-binding domain-like"/>
    <property type="match status" value="1"/>
</dbReference>
<dbReference type="AlphaFoldDB" id="C1E8K5"/>
<dbReference type="SMART" id="SM01065">
    <property type="entry name" value="CBM_2"/>
    <property type="match status" value="1"/>
</dbReference>
<dbReference type="InterPro" id="IPR013780">
    <property type="entry name" value="Glyco_hydro_b"/>
</dbReference>
<dbReference type="InterPro" id="IPR045857">
    <property type="entry name" value="O16G_dom_2"/>
</dbReference>
<evidence type="ECO:0000256" key="2">
    <source>
        <dbReference type="ARBA" id="ARBA00022837"/>
    </source>
</evidence>
<gene>
    <name evidence="7" type="primary">AMI6</name>
    <name evidence="7" type="ORF">MICPUN_59406</name>
</gene>
<keyword evidence="3" id="KW-0326">Glycosidase</keyword>
<dbReference type="CAZy" id="GH13">
    <property type="family name" value="Glycoside Hydrolase Family 13"/>
</dbReference>
<evidence type="ECO:0000259" key="6">
    <source>
        <dbReference type="SMART" id="SM01065"/>
    </source>
</evidence>
<dbReference type="PANTHER" id="PTHR10357">
    <property type="entry name" value="ALPHA-AMYLASE FAMILY MEMBER"/>
    <property type="match status" value="1"/>
</dbReference>
<reference evidence="7 8" key="1">
    <citation type="journal article" date="2009" name="Science">
        <title>Green evolution and dynamic adaptations revealed by genomes of the marine picoeukaryotes Micromonas.</title>
        <authorList>
            <person name="Worden A.Z."/>
            <person name="Lee J.H."/>
            <person name="Mock T."/>
            <person name="Rouze P."/>
            <person name="Simmons M.P."/>
            <person name="Aerts A.L."/>
            <person name="Allen A.E."/>
            <person name="Cuvelier M.L."/>
            <person name="Derelle E."/>
            <person name="Everett M.V."/>
            <person name="Foulon E."/>
            <person name="Grimwood J."/>
            <person name="Gundlach H."/>
            <person name="Henrissat B."/>
            <person name="Napoli C."/>
            <person name="McDonald S.M."/>
            <person name="Parker M.S."/>
            <person name="Rombauts S."/>
            <person name="Salamov A."/>
            <person name="Von Dassow P."/>
            <person name="Badger J.H."/>
            <person name="Coutinho P.M."/>
            <person name="Demir E."/>
            <person name="Dubchak I."/>
            <person name="Gentemann C."/>
            <person name="Eikrem W."/>
            <person name="Gready J.E."/>
            <person name="John U."/>
            <person name="Lanier W."/>
            <person name="Lindquist E.A."/>
            <person name="Lucas S."/>
            <person name="Mayer K.F."/>
            <person name="Moreau H."/>
            <person name="Not F."/>
            <person name="Otillar R."/>
            <person name="Panaud O."/>
            <person name="Pangilinan J."/>
            <person name="Paulsen I."/>
            <person name="Piegu B."/>
            <person name="Poliakov A."/>
            <person name="Robbens S."/>
            <person name="Schmutz J."/>
            <person name="Toulza E."/>
            <person name="Wyss T."/>
            <person name="Zelensky A."/>
            <person name="Zhou K."/>
            <person name="Armbrust E.V."/>
            <person name="Bhattacharya D."/>
            <person name="Goodenough U.W."/>
            <person name="Van de Peer Y."/>
            <person name="Grigoriev I.V."/>
        </authorList>
    </citation>
    <scope>NUCLEOTIDE SEQUENCE [LARGE SCALE GENOMIC DNA]</scope>
    <source>
        <strain evidence="8">RCC299 / NOUM17</strain>
    </source>
</reference>
<dbReference type="PANTHER" id="PTHR10357:SF210">
    <property type="entry name" value="MALTODEXTRIN GLUCOSIDASE"/>
    <property type="match status" value="1"/>
</dbReference>
<dbReference type="InterPro" id="IPR002044">
    <property type="entry name" value="CBM20"/>
</dbReference>
<dbReference type="InParanoid" id="C1E8K5"/>
<dbReference type="CAZy" id="CBM20">
    <property type="family name" value="Carbohydrate-Binding Module Family 20"/>
</dbReference>
<dbReference type="InterPro" id="IPR013784">
    <property type="entry name" value="Carb-bd-like_fold"/>
</dbReference>
<keyword evidence="8" id="KW-1185">Reference proteome</keyword>
<sequence>MAALSTTGPAAVARPARSLSLTTRRSTHARAPAGRARTVQVQAQVRIQFELEGASPDVRVIGNHPALGNWDPAQGLRNGDYITLEDPGAMRLEYKWHNGSEYEMGGNRMVVLPDAADRDVTLALAVVDRLRAVPDVVYQPPVVQQQQAPPPNVPTVEPVYKGQPAQYAGQSGYDGYQAPVNITYHDHHDPYYDDHDHDNDNDVIDHSYGSYQAPAAYQAPPVHEAPAYEAPTRSYHDEASPGASIDDGAKRMQFVPVSAAGPDAGDRKPDGSGPPRWFREGVVYSIQTLGFCGCEGPPGSFSEGERLMKLLNEGWIEHLARLGCTVLYLGPLMRASHDLGHGYDTADYFQLDPRLGTVETLRAVVDACHLLGIRVIVDGVFNHTGRDHFAAQDVVRNGRSSQYWDWYRGARELPGGGAEIPGWEGHAGLPQLNHQNPDVRRHITDCGRFWMSSEGANIDGWRLDVAHEVAPEFWREFSAACRDAKPDCVLLGELMHGDYNTHVGPGLLDSGTNYQLSKALWSSLNDHNYWELAHSYGRDKDMYGALTMLNFLGNHDQMRIHSRLNNPSAHYPLAAASMILGRGVPCLYYGDELGEQGKPGGPEGDLAMRRAIDLRDALANQSAKDVARRTAELVALRRSHEALRDADADQVPLAHTNETMAFARVAHGGASAVVAFNNSDNSQRMTLPVGEKIGAHDGCEFEEPLANGQRLHVSGGQLHVELPPNGLRVFLRV</sequence>
<name>C1E8K5_MICCC</name>
<evidence type="ECO:0000313" key="7">
    <source>
        <dbReference type="EMBL" id="ACO64168.1"/>
    </source>
</evidence>
<dbReference type="STRING" id="296587.C1E8K5"/>
<dbReference type="GO" id="GO:2001070">
    <property type="term" value="F:starch binding"/>
    <property type="evidence" value="ECO:0007669"/>
    <property type="project" value="InterPro"/>
</dbReference>
<proteinExistence type="predicted"/>